<reference evidence="2" key="1">
    <citation type="submission" date="2023-10" db="EMBL/GenBank/DDBJ databases">
        <title>Chromosome-level genome of the transformable northern wattle, Acacia crassicarpa.</title>
        <authorList>
            <person name="Massaro I."/>
            <person name="Sinha N.R."/>
            <person name="Poethig S."/>
            <person name="Leichty A.R."/>
        </authorList>
    </citation>
    <scope>NUCLEOTIDE SEQUENCE</scope>
    <source>
        <strain evidence="2">Acra3RX</strain>
        <tissue evidence="2">Leaf</tissue>
    </source>
</reference>
<dbReference type="GO" id="GO:0005829">
    <property type="term" value="C:cytosol"/>
    <property type="evidence" value="ECO:0007669"/>
    <property type="project" value="TreeGrafter"/>
</dbReference>
<dbReference type="InterPro" id="IPR000626">
    <property type="entry name" value="Ubiquitin-like_dom"/>
</dbReference>
<keyword evidence="3" id="KW-1185">Reference proteome</keyword>
<comment type="caution">
    <text evidence="2">The sequence shown here is derived from an EMBL/GenBank/DDBJ whole genome shotgun (WGS) entry which is preliminary data.</text>
</comment>
<dbReference type="CDD" id="cd17039">
    <property type="entry name" value="Ubl_ubiquitin_like"/>
    <property type="match status" value="1"/>
</dbReference>
<dbReference type="GO" id="GO:0005654">
    <property type="term" value="C:nucleoplasm"/>
    <property type="evidence" value="ECO:0007669"/>
    <property type="project" value="TreeGrafter"/>
</dbReference>
<dbReference type="PANTHER" id="PTHR10621">
    <property type="entry name" value="UV EXCISION REPAIR PROTEIN RAD23"/>
    <property type="match status" value="1"/>
</dbReference>
<dbReference type="PANTHER" id="PTHR10621:SF61">
    <property type="entry name" value="UBIQUITIN FAMILY PROTEIN"/>
    <property type="match status" value="1"/>
</dbReference>
<dbReference type="AlphaFoldDB" id="A0AAE1IQ93"/>
<protein>
    <recommendedName>
        <fullName evidence="1">Ubiquitin-like domain-containing protein</fullName>
    </recommendedName>
</protein>
<evidence type="ECO:0000313" key="3">
    <source>
        <dbReference type="Proteomes" id="UP001293593"/>
    </source>
</evidence>
<feature type="domain" description="Ubiquitin-like" evidence="1">
    <location>
        <begin position="1"/>
        <end position="80"/>
    </location>
</feature>
<organism evidence="2 3">
    <name type="scientific">Acacia crassicarpa</name>
    <name type="common">northern wattle</name>
    <dbReference type="NCBI Taxonomy" id="499986"/>
    <lineage>
        <taxon>Eukaryota</taxon>
        <taxon>Viridiplantae</taxon>
        <taxon>Streptophyta</taxon>
        <taxon>Embryophyta</taxon>
        <taxon>Tracheophyta</taxon>
        <taxon>Spermatophyta</taxon>
        <taxon>Magnoliopsida</taxon>
        <taxon>eudicotyledons</taxon>
        <taxon>Gunneridae</taxon>
        <taxon>Pentapetalae</taxon>
        <taxon>rosids</taxon>
        <taxon>fabids</taxon>
        <taxon>Fabales</taxon>
        <taxon>Fabaceae</taxon>
        <taxon>Caesalpinioideae</taxon>
        <taxon>mimosoid clade</taxon>
        <taxon>Acacieae</taxon>
        <taxon>Acacia</taxon>
    </lineage>
</organism>
<evidence type="ECO:0000259" key="1">
    <source>
        <dbReference type="PROSITE" id="PS50053"/>
    </source>
</evidence>
<dbReference type="SUPFAM" id="SSF54236">
    <property type="entry name" value="Ubiquitin-like"/>
    <property type="match status" value="1"/>
</dbReference>
<sequence>MKVSVECLTGTLFYVQLSDDSTVADLKREIGAHEKIPCDRLILLHDPDCCPDLLNRNDDDEEGRVLLSDCGVHDGSHIYLFFNPVDDESNGNYLHVSFTLPDLFFSVN</sequence>
<dbReference type="Proteomes" id="UP001293593">
    <property type="component" value="Unassembled WGS sequence"/>
</dbReference>
<accession>A0AAE1IQ93</accession>
<dbReference type="GO" id="GO:0031593">
    <property type="term" value="F:polyubiquitin modification-dependent protein binding"/>
    <property type="evidence" value="ECO:0007669"/>
    <property type="project" value="TreeGrafter"/>
</dbReference>
<dbReference type="PROSITE" id="PS50053">
    <property type="entry name" value="UBIQUITIN_2"/>
    <property type="match status" value="1"/>
</dbReference>
<name>A0AAE1IQ93_9FABA</name>
<dbReference type="EMBL" id="JAWXYG010000013">
    <property type="protein sequence ID" value="KAK4255366.1"/>
    <property type="molecule type" value="Genomic_DNA"/>
</dbReference>
<gene>
    <name evidence="2" type="ORF">QN277_008374</name>
</gene>
<dbReference type="Gene3D" id="3.10.20.90">
    <property type="entry name" value="Phosphatidylinositol 3-kinase Catalytic Subunit, Chain A, domain 1"/>
    <property type="match status" value="1"/>
</dbReference>
<evidence type="ECO:0000313" key="2">
    <source>
        <dbReference type="EMBL" id="KAK4255366.1"/>
    </source>
</evidence>
<proteinExistence type="predicted"/>
<dbReference type="GO" id="GO:0070628">
    <property type="term" value="F:proteasome binding"/>
    <property type="evidence" value="ECO:0007669"/>
    <property type="project" value="TreeGrafter"/>
</dbReference>
<dbReference type="GO" id="GO:0043161">
    <property type="term" value="P:proteasome-mediated ubiquitin-dependent protein catabolic process"/>
    <property type="evidence" value="ECO:0007669"/>
    <property type="project" value="TreeGrafter"/>
</dbReference>
<dbReference type="GO" id="GO:0043130">
    <property type="term" value="F:ubiquitin binding"/>
    <property type="evidence" value="ECO:0007669"/>
    <property type="project" value="TreeGrafter"/>
</dbReference>
<dbReference type="InterPro" id="IPR029071">
    <property type="entry name" value="Ubiquitin-like_domsf"/>
</dbReference>